<gene>
    <name evidence="1" type="ORF">GGR12_002088</name>
</gene>
<accession>A0A7W6NQH3</accession>
<proteinExistence type="predicted"/>
<sequence>MAVDEKDRRRFWSRPTPLRSVDEGERDATMRHLRDRAEGQLVAHQLALQMQGKERSHYGDADAARRYLDLVRALRQAGQITFAEYVLQVGSRMEMVSDHRWTEGAYSADLGPIDAAMQRVTRAHGLSDDQYWASEDEPPEYRELSEAYSACLDLKLIGVMREFGEAELADLREQHPDRYDALREEGRRSVFEKDNRHTALATLIAHYESEAETAGAAGAYLSGCLMWGAAVEGRLLLWCLRAPVVAEEARQSLPAKERPRKPDPVEWTLDNLVQVAREAGWIGVLEDDDFVFSVEGLLRNLRQTRNLIHPGRSLREAPHLRRDKAAFDDARAAYAALLMNEVAHAPAAPDDPASTRA</sequence>
<evidence type="ECO:0000313" key="1">
    <source>
        <dbReference type="EMBL" id="MBB4083222.1"/>
    </source>
</evidence>
<protein>
    <submittedName>
        <fullName evidence="1">Uncharacterized protein</fullName>
    </submittedName>
</protein>
<dbReference type="RefSeq" id="WP_183204339.1">
    <property type="nucleotide sequence ID" value="NZ_BAAAER010000001.1"/>
</dbReference>
<reference evidence="1 2" key="1">
    <citation type="submission" date="2020-08" db="EMBL/GenBank/DDBJ databases">
        <title>Genomic Encyclopedia of Type Strains, Phase IV (KMG-IV): sequencing the most valuable type-strain genomes for metagenomic binning, comparative biology and taxonomic classification.</title>
        <authorList>
            <person name="Goeker M."/>
        </authorList>
    </citation>
    <scope>NUCLEOTIDE SEQUENCE [LARGE SCALE GENOMIC DNA]</scope>
    <source>
        <strain evidence="1 2">DSM 23960</strain>
    </source>
</reference>
<dbReference type="Proteomes" id="UP000529946">
    <property type="component" value="Unassembled WGS sequence"/>
</dbReference>
<dbReference type="AlphaFoldDB" id="A0A7W6NQH3"/>
<name>A0A7W6NQH3_9CAUL</name>
<comment type="caution">
    <text evidence="1">The sequence shown here is derived from an EMBL/GenBank/DDBJ whole genome shotgun (WGS) entry which is preliminary data.</text>
</comment>
<keyword evidence="2" id="KW-1185">Reference proteome</keyword>
<organism evidence="1 2">
    <name type="scientific">Brevundimonas lenta</name>
    <dbReference type="NCBI Taxonomy" id="424796"/>
    <lineage>
        <taxon>Bacteria</taxon>
        <taxon>Pseudomonadati</taxon>
        <taxon>Pseudomonadota</taxon>
        <taxon>Alphaproteobacteria</taxon>
        <taxon>Caulobacterales</taxon>
        <taxon>Caulobacteraceae</taxon>
        <taxon>Brevundimonas</taxon>
    </lineage>
</organism>
<evidence type="ECO:0000313" key="2">
    <source>
        <dbReference type="Proteomes" id="UP000529946"/>
    </source>
</evidence>
<dbReference type="EMBL" id="JACIDM010000002">
    <property type="protein sequence ID" value="MBB4083222.1"/>
    <property type="molecule type" value="Genomic_DNA"/>
</dbReference>